<proteinExistence type="predicted"/>
<sequence length="73" mass="8451">MEDAHVRHTHILRDRQRAAAVASTRVIYAHAALESSTQCILLRSRTRQALARVRREHLLRDRADRARQAQGKQ</sequence>
<dbReference type="Proteomes" id="UP000265618">
    <property type="component" value="Unassembled WGS sequence"/>
</dbReference>
<evidence type="ECO:0000313" key="1">
    <source>
        <dbReference type="EMBL" id="GIQ90593.1"/>
    </source>
</evidence>
<accession>A0A9K3DB48</accession>
<evidence type="ECO:0000313" key="2">
    <source>
        <dbReference type="Proteomes" id="UP000265618"/>
    </source>
</evidence>
<gene>
    <name evidence="1" type="ORF">KIPB_013441</name>
</gene>
<reference evidence="1 2" key="1">
    <citation type="journal article" date="2018" name="PLoS ONE">
        <title>The draft genome of Kipferlia bialata reveals reductive genome evolution in fornicate parasites.</title>
        <authorList>
            <person name="Tanifuji G."/>
            <person name="Takabayashi S."/>
            <person name="Kume K."/>
            <person name="Takagi M."/>
            <person name="Nakayama T."/>
            <person name="Kamikawa R."/>
            <person name="Inagaki Y."/>
            <person name="Hashimoto T."/>
        </authorList>
    </citation>
    <scope>NUCLEOTIDE SEQUENCE [LARGE SCALE GENOMIC DNA]</scope>
    <source>
        <strain evidence="1">NY0173</strain>
    </source>
</reference>
<protein>
    <submittedName>
        <fullName evidence="1">Uncharacterized protein</fullName>
    </submittedName>
</protein>
<keyword evidence="2" id="KW-1185">Reference proteome</keyword>
<dbReference type="EMBL" id="BDIP01006382">
    <property type="protein sequence ID" value="GIQ90593.1"/>
    <property type="molecule type" value="Genomic_DNA"/>
</dbReference>
<organism evidence="1 2">
    <name type="scientific">Kipferlia bialata</name>
    <dbReference type="NCBI Taxonomy" id="797122"/>
    <lineage>
        <taxon>Eukaryota</taxon>
        <taxon>Metamonada</taxon>
        <taxon>Carpediemonas-like organisms</taxon>
        <taxon>Kipferlia</taxon>
    </lineage>
</organism>
<name>A0A9K3DB48_9EUKA</name>
<dbReference type="AlphaFoldDB" id="A0A9K3DB48"/>
<comment type="caution">
    <text evidence="1">The sequence shown here is derived from an EMBL/GenBank/DDBJ whole genome shotgun (WGS) entry which is preliminary data.</text>
</comment>